<dbReference type="PIRSF" id="PIRSF009320">
    <property type="entry name" value="Nuc_binding_HP_1000"/>
    <property type="match status" value="1"/>
</dbReference>
<gene>
    <name evidence="2" type="primary">parA</name>
</gene>
<name>F1CNF8_GLAPU</name>
<reference evidence="2" key="1">
    <citation type="submission" date="2010-10" db="EMBL/GenBank/DDBJ databases">
        <authorList>
            <person name="Liu Y.Y."/>
            <person name="He Q.G."/>
        </authorList>
    </citation>
    <scope>NUCLEOTIDE SEQUENCE</scope>
    <source>
        <strain evidence="2">Lung5839</strain>
        <plasmid evidence="2">HPS5839</plasmid>
    </source>
</reference>
<dbReference type="InterPro" id="IPR027417">
    <property type="entry name" value="P-loop_NTPase"/>
</dbReference>
<dbReference type="RefSeq" id="WP_119863525.1">
    <property type="nucleotide sequence ID" value="NZ_JARURV010000054.1"/>
</dbReference>
<geneLocation type="plasmid" evidence="2">
    <name>HPS5839</name>
</geneLocation>
<dbReference type="CDD" id="cd02042">
    <property type="entry name" value="ParAB_family"/>
    <property type="match status" value="1"/>
</dbReference>
<organism evidence="2">
    <name type="scientific">Glaesserella parasuis</name>
    <name type="common">Haemophilus parasuis</name>
    <dbReference type="NCBI Taxonomy" id="738"/>
    <lineage>
        <taxon>Bacteria</taxon>
        <taxon>Pseudomonadati</taxon>
        <taxon>Pseudomonadota</taxon>
        <taxon>Gammaproteobacteria</taxon>
        <taxon>Pasteurellales</taxon>
        <taxon>Pasteurellaceae</taxon>
        <taxon>Glaesserella</taxon>
    </lineage>
</organism>
<dbReference type="InterPro" id="IPR002586">
    <property type="entry name" value="CobQ/CobB/MinD/ParA_Nub-bd_dom"/>
</dbReference>
<dbReference type="SUPFAM" id="SSF52540">
    <property type="entry name" value="P-loop containing nucleoside triphosphate hydrolases"/>
    <property type="match status" value="1"/>
</dbReference>
<protein>
    <submittedName>
        <fullName evidence="2">DNA partitioning protein</fullName>
    </submittedName>
</protein>
<sequence length="206" mass="22766">MEIITIASAKGGVSKSLLAVNLYDYLKNQKNKKVLLIDTDLQKSAFEFLSDNNEKDIRATAVIAEVKSILKQAQEECYDYVVVDTAPTITNLNASLISLSDKVLIAVKPARFDVQSVYNTVDLVKNSNAKCCILLTQTINSSSIIKNTIEELREIFKQEGIAVLNDTLSHSAAYVNSINDGKTIFNTKQTKQKIELAEIFSSLLTI</sequence>
<dbReference type="AlphaFoldDB" id="F1CNF8"/>
<accession>F1CNF8</accession>
<dbReference type="Pfam" id="PF01656">
    <property type="entry name" value="CbiA"/>
    <property type="match status" value="1"/>
</dbReference>
<dbReference type="InterPro" id="IPR050678">
    <property type="entry name" value="DNA_Partitioning_ATPase"/>
</dbReference>
<dbReference type="EMBL" id="HQ441170">
    <property type="protein sequence ID" value="ADY18546.1"/>
    <property type="molecule type" value="Genomic_DNA"/>
</dbReference>
<dbReference type="PANTHER" id="PTHR13696">
    <property type="entry name" value="P-LOOP CONTAINING NUCLEOSIDE TRIPHOSPHATE HYDROLASE"/>
    <property type="match status" value="1"/>
</dbReference>
<evidence type="ECO:0000259" key="1">
    <source>
        <dbReference type="Pfam" id="PF01656"/>
    </source>
</evidence>
<proteinExistence type="predicted"/>
<dbReference type="Gene3D" id="3.40.50.300">
    <property type="entry name" value="P-loop containing nucleotide triphosphate hydrolases"/>
    <property type="match status" value="1"/>
</dbReference>
<keyword evidence="2" id="KW-0614">Plasmid</keyword>
<evidence type="ECO:0000313" key="2">
    <source>
        <dbReference type="EMBL" id="ADY18546.1"/>
    </source>
</evidence>
<feature type="domain" description="CobQ/CobB/MinD/ParA nucleotide binding" evidence="1">
    <location>
        <begin position="4"/>
        <end position="183"/>
    </location>
</feature>
<dbReference type="PANTHER" id="PTHR13696:SF96">
    <property type="entry name" value="COBQ_COBB_MIND_PARA NUCLEOTIDE BINDING DOMAIN-CONTAINING PROTEIN"/>
    <property type="match status" value="1"/>
</dbReference>